<dbReference type="EMBL" id="MU150229">
    <property type="protein sequence ID" value="KAF9469634.1"/>
    <property type="molecule type" value="Genomic_DNA"/>
</dbReference>
<organism evidence="2 3">
    <name type="scientific">Collybia nuda</name>
    <dbReference type="NCBI Taxonomy" id="64659"/>
    <lineage>
        <taxon>Eukaryota</taxon>
        <taxon>Fungi</taxon>
        <taxon>Dikarya</taxon>
        <taxon>Basidiomycota</taxon>
        <taxon>Agaricomycotina</taxon>
        <taxon>Agaricomycetes</taxon>
        <taxon>Agaricomycetidae</taxon>
        <taxon>Agaricales</taxon>
        <taxon>Tricholomatineae</taxon>
        <taxon>Clitocybaceae</taxon>
        <taxon>Collybia</taxon>
    </lineage>
</organism>
<name>A0A9P5YJB4_9AGAR</name>
<comment type="similarity">
    <text evidence="1">Belongs to the FAD-binding monooxygenase family.</text>
</comment>
<dbReference type="InterPro" id="IPR036188">
    <property type="entry name" value="FAD/NAD-bd_sf"/>
</dbReference>
<evidence type="ECO:0000313" key="2">
    <source>
        <dbReference type="EMBL" id="KAF9469634.1"/>
    </source>
</evidence>
<proteinExistence type="inferred from homology"/>
<dbReference type="AlphaFoldDB" id="A0A9P5YJB4"/>
<dbReference type="Proteomes" id="UP000807353">
    <property type="component" value="Unassembled WGS sequence"/>
</dbReference>
<dbReference type="SUPFAM" id="SSF51905">
    <property type="entry name" value="FAD/NAD(P)-binding domain"/>
    <property type="match status" value="1"/>
</dbReference>
<evidence type="ECO:0000313" key="3">
    <source>
        <dbReference type="Proteomes" id="UP000807353"/>
    </source>
</evidence>
<keyword evidence="3" id="KW-1185">Reference proteome</keyword>
<sequence length="625" mass="70466">MTPSIISLPMTNGAVANGNIKTKYHSSTNGAANSSNSSTFSLGNFSVDEARPMKVVVIGAGYSGITAGIRFRQRVKNVDLTVYESNAGVGGAWFANRYPGLACDVPSHCYQLTFEENRNWSAFFAPGPEIRAYLERTVDKYKLGPHIKLQHRITRAEYNEATGKWHILIRRPRATSEAIGKRTWDWKTDFEEFEDTADVLLAGLGGLSRWAWPEIEGLSDFNGKMMHSAQWETEDDGSYGKEWESSVKDWGDKRIAIIGVGSSAIQMVPALQPKVKHLVNFVRGRTWLSGPFVQERLTKLGGSNTVTNYQFTDEDKKNFEDDDYYRKFRWELENELNGAHSATLKGSPAQDAAREAFREDMLVKLAKKPWIAEHLIPDFAPCCRRLTPGPGYLEALVEDNVDFVSSGIKRITETGIETVDGEHREFDIIICATGFNTSFQFDFPILGRGGVDLSDKFLPYPKTYLSVAVDGFPNWFQSLGPNAAVGAGSLLILLERQVDYAVEVTLKLQRERLKSIEVKKEAVDDFDAYLEAYFQTTVFSDKCRSWYKAGKEEGRVVALYPGSPLHCERALAHPRWEDYNFERLPEDKGQNRFYWLGDGHTVADRDDNSDRARYLLEVDYPPVPV</sequence>
<dbReference type="PANTHER" id="PTHR42877">
    <property type="entry name" value="L-ORNITHINE N(5)-MONOOXYGENASE-RELATED"/>
    <property type="match status" value="1"/>
</dbReference>
<gene>
    <name evidence="2" type="ORF">BDZ94DRAFT_15343</name>
</gene>
<dbReference type="OrthoDB" id="74360at2759"/>
<evidence type="ECO:0000256" key="1">
    <source>
        <dbReference type="ARBA" id="ARBA00010139"/>
    </source>
</evidence>
<comment type="caution">
    <text evidence="2">The sequence shown here is derived from an EMBL/GenBank/DDBJ whole genome shotgun (WGS) entry which is preliminary data.</text>
</comment>
<dbReference type="PANTHER" id="PTHR42877:SF7">
    <property type="entry name" value="FLAVIN-BINDING MONOOXYGENASE-RELATED"/>
    <property type="match status" value="1"/>
</dbReference>
<reference evidence="2" key="1">
    <citation type="submission" date="2020-11" db="EMBL/GenBank/DDBJ databases">
        <authorList>
            <consortium name="DOE Joint Genome Institute"/>
            <person name="Ahrendt S."/>
            <person name="Riley R."/>
            <person name="Andreopoulos W."/>
            <person name="Labutti K."/>
            <person name="Pangilinan J."/>
            <person name="Ruiz-Duenas F.J."/>
            <person name="Barrasa J.M."/>
            <person name="Sanchez-Garcia M."/>
            <person name="Camarero S."/>
            <person name="Miyauchi S."/>
            <person name="Serrano A."/>
            <person name="Linde D."/>
            <person name="Babiker R."/>
            <person name="Drula E."/>
            <person name="Ayuso-Fernandez I."/>
            <person name="Pacheco R."/>
            <person name="Padilla G."/>
            <person name="Ferreira P."/>
            <person name="Barriuso J."/>
            <person name="Kellner H."/>
            <person name="Castanera R."/>
            <person name="Alfaro M."/>
            <person name="Ramirez L."/>
            <person name="Pisabarro A.G."/>
            <person name="Kuo A."/>
            <person name="Tritt A."/>
            <person name="Lipzen A."/>
            <person name="He G."/>
            <person name="Yan M."/>
            <person name="Ng V."/>
            <person name="Cullen D."/>
            <person name="Martin F."/>
            <person name="Rosso M.-N."/>
            <person name="Henrissat B."/>
            <person name="Hibbett D."/>
            <person name="Martinez A.T."/>
            <person name="Grigoriev I.V."/>
        </authorList>
    </citation>
    <scope>NUCLEOTIDE SEQUENCE</scope>
    <source>
        <strain evidence="2">CBS 247.69</strain>
    </source>
</reference>
<dbReference type="Pfam" id="PF13450">
    <property type="entry name" value="NAD_binding_8"/>
    <property type="match status" value="1"/>
</dbReference>
<protein>
    <submittedName>
        <fullName evidence="2">FAD/NAD-binding domain-containing protein</fullName>
    </submittedName>
</protein>
<dbReference type="Gene3D" id="3.50.50.60">
    <property type="entry name" value="FAD/NAD(P)-binding domain"/>
    <property type="match status" value="3"/>
</dbReference>
<accession>A0A9P5YJB4</accession>
<dbReference type="PRINTS" id="PR00368">
    <property type="entry name" value="FADPNR"/>
</dbReference>
<dbReference type="InterPro" id="IPR051209">
    <property type="entry name" value="FAD-bind_Monooxygenase_sf"/>
</dbReference>